<evidence type="ECO:0000313" key="2">
    <source>
        <dbReference type="EMBL" id="MED6135531.1"/>
    </source>
</evidence>
<protein>
    <recommendedName>
        <fullName evidence="4">CCHC-type domain-containing protein</fullName>
    </recommendedName>
</protein>
<feature type="region of interest" description="Disordered" evidence="1">
    <location>
        <begin position="57"/>
        <end position="105"/>
    </location>
</feature>
<evidence type="ECO:0008006" key="4">
    <source>
        <dbReference type="Google" id="ProtNLM"/>
    </source>
</evidence>
<name>A0ABU6SGL3_9FABA</name>
<comment type="caution">
    <text evidence="2">The sequence shown here is derived from an EMBL/GenBank/DDBJ whole genome shotgun (WGS) entry which is preliminary data.</text>
</comment>
<feature type="compositionally biased region" description="Polar residues" evidence="1">
    <location>
        <begin position="63"/>
        <end position="74"/>
    </location>
</feature>
<gene>
    <name evidence="2" type="ORF">PIB30_047344</name>
</gene>
<dbReference type="SUPFAM" id="SSF57756">
    <property type="entry name" value="Retrovirus zinc finger-like domains"/>
    <property type="match status" value="1"/>
</dbReference>
<feature type="compositionally biased region" description="Polar residues" evidence="1">
    <location>
        <begin position="81"/>
        <end position="97"/>
    </location>
</feature>
<evidence type="ECO:0000256" key="1">
    <source>
        <dbReference type="SAM" id="MobiDB-lite"/>
    </source>
</evidence>
<reference evidence="2 3" key="1">
    <citation type="journal article" date="2023" name="Plants (Basel)">
        <title>Bridging the Gap: Combining Genomics and Transcriptomics Approaches to Understand Stylosanthes scabra, an Orphan Legume from the Brazilian Caatinga.</title>
        <authorList>
            <person name="Ferreira-Neto J.R.C."/>
            <person name="da Silva M.D."/>
            <person name="Binneck E."/>
            <person name="de Melo N.F."/>
            <person name="da Silva R.H."/>
            <person name="de Melo A.L.T.M."/>
            <person name="Pandolfi V."/>
            <person name="Bustamante F.O."/>
            <person name="Brasileiro-Vidal A.C."/>
            <person name="Benko-Iseppon A.M."/>
        </authorList>
    </citation>
    <scope>NUCLEOTIDE SEQUENCE [LARGE SCALE GENOMIC DNA]</scope>
    <source>
        <tissue evidence="2">Leaves</tissue>
    </source>
</reference>
<organism evidence="2 3">
    <name type="scientific">Stylosanthes scabra</name>
    <dbReference type="NCBI Taxonomy" id="79078"/>
    <lineage>
        <taxon>Eukaryota</taxon>
        <taxon>Viridiplantae</taxon>
        <taxon>Streptophyta</taxon>
        <taxon>Embryophyta</taxon>
        <taxon>Tracheophyta</taxon>
        <taxon>Spermatophyta</taxon>
        <taxon>Magnoliopsida</taxon>
        <taxon>eudicotyledons</taxon>
        <taxon>Gunneridae</taxon>
        <taxon>Pentapetalae</taxon>
        <taxon>rosids</taxon>
        <taxon>fabids</taxon>
        <taxon>Fabales</taxon>
        <taxon>Fabaceae</taxon>
        <taxon>Papilionoideae</taxon>
        <taxon>50 kb inversion clade</taxon>
        <taxon>dalbergioids sensu lato</taxon>
        <taxon>Dalbergieae</taxon>
        <taxon>Pterocarpus clade</taxon>
        <taxon>Stylosanthes</taxon>
    </lineage>
</organism>
<evidence type="ECO:0000313" key="3">
    <source>
        <dbReference type="Proteomes" id="UP001341840"/>
    </source>
</evidence>
<sequence>MISHEKGSQSKKPKDQTKLPRKYREFTCTYCGKQGHTKWSCTYKKIDDAEVAEIAAQEAAKQSSNTAQAENAEGTNDHVSQDASEVHITQPNYSQPQMMEEEPADLELTIHTRPDKLPLRRRAAKTNQVLAMDPMQGASSGTAKRMSEVLKFMPTPGFIPPMKK</sequence>
<keyword evidence="3" id="KW-1185">Reference proteome</keyword>
<dbReference type="EMBL" id="JASCZI010060717">
    <property type="protein sequence ID" value="MED6135531.1"/>
    <property type="molecule type" value="Genomic_DNA"/>
</dbReference>
<dbReference type="InterPro" id="IPR036875">
    <property type="entry name" value="Znf_CCHC_sf"/>
</dbReference>
<dbReference type="Proteomes" id="UP001341840">
    <property type="component" value="Unassembled WGS sequence"/>
</dbReference>
<proteinExistence type="predicted"/>
<accession>A0ABU6SGL3</accession>